<comment type="catalytic activity">
    <reaction evidence="3 4">
        <text>N-[(R)-4-phosphopantothenoyl]-L-cysteine + H(+) = (R)-4'-phosphopantetheine + CO2</text>
        <dbReference type="Rhea" id="RHEA:16793"/>
        <dbReference type="ChEBI" id="CHEBI:15378"/>
        <dbReference type="ChEBI" id="CHEBI:16526"/>
        <dbReference type="ChEBI" id="CHEBI:59458"/>
        <dbReference type="ChEBI" id="CHEBI:61723"/>
        <dbReference type="EC" id="4.1.1.36"/>
    </reaction>
</comment>
<dbReference type="InterPro" id="IPR003382">
    <property type="entry name" value="Flavoprotein"/>
</dbReference>
<dbReference type="GO" id="GO:0004632">
    <property type="term" value="F:phosphopantothenate--cysteine ligase activity"/>
    <property type="evidence" value="ECO:0007669"/>
    <property type="project" value="UniProtKB-UniRule"/>
</dbReference>
<feature type="binding site" evidence="3">
    <location>
        <position position="278"/>
    </location>
    <ligand>
        <name>CTP</name>
        <dbReference type="ChEBI" id="CHEBI:37563"/>
    </ligand>
</feature>
<keyword evidence="3" id="KW-0460">Magnesium</keyword>
<dbReference type="GO" id="GO:0004633">
    <property type="term" value="F:phosphopantothenoylcysteine decarboxylase activity"/>
    <property type="evidence" value="ECO:0007669"/>
    <property type="project" value="UniProtKB-UniRule"/>
</dbReference>
<evidence type="ECO:0000313" key="7">
    <source>
        <dbReference type="EMBL" id="SHJ04308.1"/>
    </source>
</evidence>
<feature type="binding site" evidence="3">
    <location>
        <position position="322"/>
    </location>
    <ligand>
        <name>CTP</name>
        <dbReference type="ChEBI" id="CHEBI:37563"/>
    </ligand>
</feature>
<name>A0A1M6G2V5_9FIRM</name>
<keyword evidence="3" id="KW-0511">Multifunctional enzyme</keyword>
<keyword evidence="2 3" id="KW-0456">Lyase</keyword>
<feature type="binding site" evidence="3">
    <location>
        <position position="336"/>
    </location>
    <ligand>
        <name>CTP</name>
        <dbReference type="ChEBI" id="CHEBI:37563"/>
    </ligand>
</feature>
<dbReference type="PANTHER" id="PTHR14359:SF6">
    <property type="entry name" value="PHOSPHOPANTOTHENOYLCYSTEINE DECARBOXYLASE"/>
    <property type="match status" value="1"/>
</dbReference>
<evidence type="ECO:0000313" key="8">
    <source>
        <dbReference type="Proteomes" id="UP000184442"/>
    </source>
</evidence>
<feature type="region of interest" description="Phosphopantothenoylcysteine decarboxylase" evidence="3">
    <location>
        <begin position="1"/>
        <end position="189"/>
    </location>
</feature>
<dbReference type="InterPro" id="IPR005252">
    <property type="entry name" value="CoaBC"/>
</dbReference>
<dbReference type="PANTHER" id="PTHR14359">
    <property type="entry name" value="HOMO-OLIGOMERIC FLAVIN CONTAINING CYS DECARBOXYLASE FAMILY"/>
    <property type="match status" value="1"/>
</dbReference>
<keyword evidence="3" id="KW-0479">Metal-binding</keyword>
<dbReference type="GO" id="GO:0010181">
    <property type="term" value="F:FMN binding"/>
    <property type="evidence" value="ECO:0007669"/>
    <property type="project" value="UniProtKB-UniRule"/>
</dbReference>
<comment type="pathway">
    <text evidence="3 4">Cofactor biosynthesis; coenzyme A biosynthesis; CoA from (R)-pantothenate: step 3/5.</text>
</comment>
<feature type="active site" description="Proton donor" evidence="3">
    <location>
        <position position="157"/>
    </location>
</feature>
<evidence type="ECO:0000259" key="6">
    <source>
        <dbReference type="Pfam" id="PF04127"/>
    </source>
</evidence>
<organism evidence="7 8">
    <name type="scientific">Lutispora thermophila DSM 19022</name>
    <dbReference type="NCBI Taxonomy" id="1122184"/>
    <lineage>
        <taxon>Bacteria</taxon>
        <taxon>Bacillati</taxon>
        <taxon>Bacillota</taxon>
        <taxon>Clostridia</taxon>
        <taxon>Lutisporales</taxon>
        <taxon>Lutisporaceae</taxon>
        <taxon>Lutispora</taxon>
    </lineage>
</organism>
<dbReference type="NCBIfam" id="TIGR00521">
    <property type="entry name" value="coaBC_dfp"/>
    <property type="match status" value="1"/>
</dbReference>
<dbReference type="GO" id="GO:0071513">
    <property type="term" value="C:phosphopantothenoylcysteine decarboxylase complex"/>
    <property type="evidence" value="ECO:0007669"/>
    <property type="project" value="TreeGrafter"/>
</dbReference>
<comment type="similarity">
    <text evidence="3 4">In the N-terminal section; belongs to the HFCD (homo-oligomeric flavin containing Cys decarboxylase) superfamily.</text>
</comment>
<dbReference type="AlphaFoldDB" id="A0A1M6G2V5"/>
<protein>
    <recommendedName>
        <fullName evidence="3">Coenzyme A biosynthesis bifunctional protein CoaBC</fullName>
    </recommendedName>
    <alternativeName>
        <fullName evidence="3">DNA/pantothenate metabolism flavoprotein</fullName>
    </alternativeName>
    <alternativeName>
        <fullName evidence="3">Phosphopantothenoylcysteine synthetase/decarboxylase</fullName>
        <shortName evidence="3">PPCS-PPCDC</shortName>
    </alternativeName>
    <domain>
        <recommendedName>
            <fullName evidence="3">Phosphopantothenoylcysteine decarboxylase</fullName>
            <shortName evidence="3">PPC decarboxylase</shortName>
            <shortName evidence="3">PPC-DC</shortName>
            <ecNumber evidence="3">4.1.1.36</ecNumber>
        </recommendedName>
        <alternativeName>
            <fullName evidence="3">CoaC</fullName>
        </alternativeName>
    </domain>
    <domain>
        <recommendedName>
            <fullName evidence="3">Phosphopantothenate--cysteine ligase</fullName>
            <ecNumber evidence="3">6.3.2.5</ecNumber>
        </recommendedName>
        <alternativeName>
            <fullName evidence="3">CoaB</fullName>
        </alternativeName>
        <alternativeName>
            <fullName evidence="3">Phosphopantothenoylcysteine synthetase</fullName>
            <shortName evidence="3">PPC synthetase</shortName>
            <shortName evidence="3">PPC-S</shortName>
        </alternativeName>
    </domain>
</protein>
<dbReference type="GO" id="GO:0046872">
    <property type="term" value="F:metal ion binding"/>
    <property type="evidence" value="ECO:0007669"/>
    <property type="project" value="UniProtKB-KW"/>
</dbReference>
<dbReference type="OrthoDB" id="9802554at2"/>
<reference evidence="7 8" key="1">
    <citation type="submission" date="2016-11" db="EMBL/GenBank/DDBJ databases">
        <authorList>
            <person name="Jaros S."/>
            <person name="Januszkiewicz K."/>
            <person name="Wedrychowicz H."/>
        </authorList>
    </citation>
    <scope>NUCLEOTIDE SEQUENCE [LARGE SCALE GENOMIC DNA]</scope>
    <source>
        <strain evidence="7 8">DSM 19022</strain>
    </source>
</reference>
<evidence type="ECO:0000256" key="3">
    <source>
        <dbReference type="HAMAP-Rule" id="MF_02225"/>
    </source>
</evidence>
<dbReference type="Gene3D" id="3.40.50.1950">
    <property type="entry name" value="Flavin prenyltransferase-like"/>
    <property type="match status" value="1"/>
</dbReference>
<feature type="domain" description="Flavoprotein" evidence="5">
    <location>
        <begin position="5"/>
        <end position="177"/>
    </location>
</feature>
<comment type="caution">
    <text evidence="3">Lacks conserved residue(s) required for the propagation of feature annotation.</text>
</comment>
<dbReference type="HAMAP" id="MF_02225">
    <property type="entry name" value="CoaBC"/>
    <property type="match status" value="1"/>
</dbReference>
<dbReference type="UniPathway" id="UPA00241">
    <property type="reaction ID" value="UER00353"/>
</dbReference>
<dbReference type="Pfam" id="PF04127">
    <property type="entry name" value="DFP"/>
    <property type="match status" value="1"/>
</dbReference>
<dbReference type="InterPro" id="IPR007085">
    <property type="entry name" value="DNA/pantothenate-metab_flavo_C"/>
</dbReference>
<dbReference type="InterPro" id="IPR035929">
    <property type="entry name" value="CoaB-like_sf"/>
</dbReference>
<keyword evidence="1 3" id="KW-0210">Decarboxylase</keyword>
<comment type="pathway">
    <text evidence="3 4">Cofactor biosynthesis; coenzyme A biosynthesis; CoA from (R)-pantothenate: step 2/5.</text>
</comment>
<evidence type="ECO:0000259" key="5">
    <source>
        <dbReference type="Pfam" id="PF02441"/>
    </source>
</evidence>
<proteinExistence type="inferred from homology"/>
<feature type="binding site" evidence="3">
    <location>
        <begin position="304"/>
        <end position="307"/>
    </location>
    <ligand>
        <name>CTP</name>
        <dbReference type="ChEBI" id="CHEBI:37563"/>
    </ligand>
</feature>
<dbReference type="EMBL" id="FQZS01000014">
    <property type="protein sequence ID" value="SHJ04308.1"/>
    <property type="molecule type" value="Genomic_DNA"/>
</dbReference>
<evidence type="ECO:0000256" key="1">
    <source>
        <dbReference type="ARBA" id="ARBA00022793"/>
    </source>
</evidence>
<dbReference type="GO" id="GO:0015941">
    <property type="term" value="P:pantothenate catabolic process"/>
    <property type="evidence" value="ECO:0007669"/>
    <property type="project" value="InterPro"/>
</dbReference>
<comment type="similarity">
    <text evidence="3 4">In the C-terminal section; belongs to the PPC synthetase family.</text>
</comment>
<keyword evidence="8" id="KW-1185">Reference proteome</keyword>
<feature type="binding site" evidence="3">
    <location>
        <position position="340"/>
    </location>
    <ligand>
        <name>CTP</name>
        <dbReference type="ChEBI" id="CHEBI:37563"/>
    </ligand>
</feature>
<dbReference type="SUPFAM" id="SSF102645">
    <property type="entry name" value="CoaB-like"/>
    <property type="match status" value="1"/>
</dbReference>
<feature type="region of interest" description="Phosphopantothenate--cysteine ligase" evidence="3">
    <location>
        <begin position="190"/>
        <end position="398"/>
    </location>
</feature>
<keyword evidence="3 4" id="KW-0436">Ligase</keyword>
<dbReference type="InterPro" id="IPR036551">
    <property type="entry name" value="Flavin_trans-like"/>
</dbReference>
<evidence type="ECO:0000256" key="4">
    <source>
        <dbReference type="RuleBase" id="RU364078"/>
    </source>
</evidence>
<keyword evidence="3 4" id="KW-0288">FMN</keyword>
<feature type="binding site" evidence="3">
    <location>
        <position position="288"/>
    </location>
    <ligand>
        <name>CTP</name>
        <dbReference type="ChEBI" id="CHEBI:37563"/>
    </ligand>
</feature>
<dbReference type="RefSeq" id="WP_073026243.1">
    <property type="nucleotide sequence ID" value="NZ_FQZS01000014.1"/>
</dbReference>
<evidence type="ECO:0000256" key="2">
    <source>
        <dbReference type="ARBA" id="ARBA00023239"/>
    </source>
</evidence>
<gene>
    <name evidence="3" type="primary">coaBC</name>
    <name evidence="7" type="ORF">SAMN02745176_02195</name>
</gene>
<sequence>MLKNKNILLGVTGGIAAYKSCDLVSRLVKAEANVDVIMTKNAVNFINPLTFQALSSNQVIVDMFKEPKYWEIQHVSLAKKADLVIIAPATANIIGKIANGIADDMLTTTIMATKAPVVFAPAMNCNMYANNIVQSNIEKLKELGYKFIEPGEGRLACGDIGKGKMAEPEDIVDYINRLLDKKRDFEGKTVIVTAGPTREAIDPVRFISNHSTGKMGYAVAEKAAERGAKVYLISGPTALKAPDGVIMIPVSSAKDMQSKIMEHFDEAQIIIKSAAVADYAPATVHDHKIKKSGESLTIELVKNPDILYELGKIKGDKVLVGFAMETQNLIENAKEKVTKKNLDFIVANDLFTEGAGFASDTNVVKIIHKNGVVEELPKMTKLQLADEILDRIIEIKRT</sequence>
<dbReference type="STRING" id="1122184.SAMN02745176_02195"/>
<comment type="function">
    <text evidence="4">Catalyzes two steps in the biosynthesis of coenzyme A. In the first step cysteine is conjugated to 4'-phosphopantothenate to form 4-phosphopantothenoylcysteine, in the latter compound is decarboxylated to form 4'-phosphopantotheine.</text>
</comment>
<feature type="domain" description="DNA/pantothenate metabolism flavoprotein C-terminal" evidence="6">
    <location>
        <begin position="186"/>
        <end position="394"/>
    </location>
</feature>
<dbReference type="GO" id="GO:0015937">
    <property type="term" value="P:coenzyme A biosynthetic process"/>
    <property type="evidence" value="ECO:0007669"/>
    <property type="project" value="UniProtKB-UniRule"/>
</dbReference>
<dbReference type="SUPFAM" id="SSF52507">
    <property type="entry name" value="Homo-oligomeric flavin-containing Cys decarboxylases, HFCD"/>
    <property type="match status" value="1"/>
</dbReference>
<dbReference type="Proteomes" id="UP000184442">
    <property type="component" value="Unassembled WGS sequence"/>
</dbReference>
<dbReference type="Pfam" id="PF02441">
    <property type="entry name" value="Flavoprotein"/>
    <property type="match status" value="1"/>
</dbReference>
<keyword evidence="3 4" id="KW-0285">Flavoprotein</keyword>
<dbReference type="EC" id="4.1.1.36" evidence="3"/>
<dbReference type="EC" id="6.3.2.5" evidence="3"/>
<accession>A0A1M6G2V5</accession>
<comment type="cofactor">
    <cofactor evidence="3">
        <name>FMN</name>
        <dbReference type="ChEBI" id="CHEBI:58210"/>
    </cofactor>
    <text evidence="3">Binds 1 FMN per subunit.</text>
</comment>
<comment type="cofactor">
    <cofactor evidence="3">
        <name>Mg(2+)</name>
        <dbReference type="ChEBI" id="CHEBI:18420"/>
    </cofactor>
</comment>
<comment type="function">
    <text evidence="3">Catalyzes two sequential steps in the biosynthesis of coenzyme A. In the first step cysteine is conjugated to 4'-phosphopantothenate to form 4-phosphopantothenoylcysteine. In the second step the latter compound is decarboxylated to form 4'-phosphopantotheine.</text>
</comment>
<comment type="catalytic activity">
    <reaction evidence="3 4">
        <text>(R)-4'-phosphopantothenate + L-cysteine + CTP = N-[(R)-4-phosphopantothenoyl]-L-cysteine + CMP + diphosphate + H(+)</text>
        <dbReference type="Rhea" id="RHEA:19397"/>
        <dbReference type="ChEBI" id="CHEBI:10986"/>
        <dbReference type="ChEBI" id="CHEBI:15378"/>
        <dbReference type="ChEBI" id="CHEBI:33019"/>
        <dbReference type="ChEBI" id="CHEBI:35235"/>
        <dbReference type="ChEBI" id="CHEBI:37563"/>
        <dbReference type="ChEBI" id="CHEBI:59458"/>
        <dbReference type="ChEBI" id="CHEBI:60377"/>
        <dbReference type="EC" id="6.3.2.5"/>
    </reaction>
</comment>
<dbReference type="Gene3D" id="3.40.50.10300">
    <property type="entry name" value="CoaB-like"/>
    <property type="match status" value="1"/>
</dbReference>